<evidence type="ECO:0000256" key="1">
    <source>
        <dbReference type="SAM" id="MobiDB-lite"/>
    </source>
</evidence>
<reference evidence="2" key="2">
    <citation type="submission" date="2023-02" db="EMBL/GenBank/DDBJ databases">
        <authorList>
            <person name="Swenson N.G."/>
            <person name="Wegrzyn J.L."/>
            <person name="Mcevoy S.L."/>
        </authorList>
    </citation>
    <scope>NUCLEOTIDE SEQUENCE</scope>
    <source>
        <strain evidence="2">91603</strain>
        <tissue evidence="2">Leaf</tissue>
    </source>
</reference>
<feature type="region of interest" description="Disordered" evidence="1">
    <location>
        <begin position="43"/>
        <end position="79"/>
    </location>
</feature>
<gene>
    <name evidence="2" type="ORF">LWI28_023611</name>
</gene>
<name>A0AAD5IRH6_ACENE</name>
<keyword evidence="3" id="KW-1185">Reference proteome</keyword>
<dbReference type="Proteomes" id="UP001064489">
    <property type="component" value="Chromosome 8"/>
</dbReference>
<feature type="compositionally biased region" description="Polar residues" evidence="1">
    <location>
        <begin position="57"/>
        <end position="70"/>
    </location>
</feature>
<dbReference type="AlphaFoldDB" id="A0AAD5IRH6"/>
<evidence type="ECO:0000313" key="3">
    <source>
        <dbReference type="Proteomes" id="UP001064489"/>
    </source>
</evidence>
<protein>
    <submittedName>
        <fullName evidence="2">Uncharacterized protein</fullName>
    </submittedName>
</protein>
<evidence type="ECO:0000313" key="2">
    <source>
        <dbReference type="EMBL" id="KAI9174849.1"/>
    </source>
</evidence>
<reference evidence="2" key="1">
    <citation type="journal article" date="2022" name="Plant J.">
        <title>Strategies of tolerance reflected in two North American maple genomes.</title>
        <authorList>
            <person name="McEvoy S.L."/>
            <person name="Sezen U.U."/>
            <person name="Trouern-Trend A."/>
            <person name="McMahon S.M."/>
            <person name="Schaberg P.G."/>
            <person name="Yang J."/>
            <person name="Wegrzyn J.L."/>
            <person name="Swenson N.G."/>
        </authorList>
    </citation>
    <scope>NUCLEOTIDE SEQUENCE</scope>
    <source>
        <strain evidence="2">91603</strain>
    </source>
</reference>
<accession>A0AAD5IRH6</accession>
<proteinExistence type="predicted"/>
<dbReference type="EMBL" id="JAJSOW010000103">
    <property type="protein sequence ID" value="KAI9174849.1"/>
    <property type="molecule type" value="Genomic_DNA"/>
</dbReference>
<comment type="caution">
    <text evidence="2">The sequence shown here is derived from an EMBL/GenBank/DDBJ whole genome shotgun (WGS) entry which is preliminary data.</text>
</comment>
<sequence length="125" mass="13708">MDTRSKSNVEFLTEVNDVLARHETSFDETKHDLHEMKQNLNEMKQNFSQGPTPPVADQTNEGITSTSELPTPQDGRPQETEDLANAMIELAGGKELLLRGVQVEAADGTDEADQGLEAVREQGDA</sequence>
<organism evidence="2 3">
    <name type="scientific">Acer negundo</name>
    <name type="common">Box elder</name>
    <dbReference type="NCBI Taxonomy" id="4023"/>
    <lineage>
        <taxon>Eukaryota</taxon>
        <taxon>Viridiplantae</taxon>
        <taxon>Streptophyta</taxon>
        <taxon>Embryophyta</taxon>
        <taxon>Tracheophyta</taxon>
        <taxon>Spermatophyta</taxon>
        <taxon>Magnoliopsida</taxon>
        <taxon>eudicotyledons</taxon>
        <taxon>Gunneridae</taxon>
        <taxon>Pentapetalae</taxon>
        <taxon>rosids</taxon>
        <taxon>malvids</taxon>
        <taxon>Sapindales</taxon>
        <taxon>Sapindaceae</taxon>
        <taxon>Hippocastanoideae</taxon>
        <taxon>Acereae</taxon>
        <taxon>Acer</taxon>
    </lineage>
</organism>